<name>A0A072UPG3_MEDTR</name>
<accession>A0A072UPG3</accession>
<evidence type="ECO:0000256" key="1">
    <source>
        <dbReference type="SAM" id="Phobius"/>
    </source>
</evidence>
<reference evidence="2 5" key="2">
    <citation type="journal article" date="2014" name="BMC Genomics">
        <title>An improved genome release (version Mt4.0) for the model legume Medicago truncatula.</title>
        <authorList>
            <person name="Tang H."/>
            <person name="Krishnakumar V."/>
            <person name="Bidwell S."/>
            <person name="Rosen B."/>
            <person name="Chan A."/>
            <person name="Zhou S."/>
            <person name="Gentzbittel L."/>
            <person name="Childs K.L."/>
            <person name="Yandell M."/>
            <person name="Gundlach H."/>
            <person name="Mayer K.F."/>
            <person name="Schwartz D.C."/>
            <person name="Town C.D."/>
        </authorList>
    </citation>
    <scope>GENOME REANNOTATION</scope>
    <source>
        <strain evidence="2">A17</strain>
        <strain evidence="4 5">cv. Jemalong A17</strain>
    </source>
</reference>
<evidence type="ECO:0000313" key="4">
    <source>
        <dbReference type="EnsemblPlants" id="KEH27740"/>
    </source>
</evidence>
<gene>
    <name evidence="4" type="primary">25494601</name>
    <name evidence="2" type="ordered locus">MTR_5g032465</name>
    <name evidence="3" type="ORF">MtrunA17_Chr5g0412421</name>
</gene>
<dbReference type="Proteomes" id="UP000002051">
    <property type="component" value="Chromosome 5"/>
</dbReference>
<dbReference type="EMBL" id="PSQE01000005">
    <property type="protein sequence ID" value="RHN54948.1"/>
    <property type="molecule type" value="Genomic_DNA"/>
</dbReference>
<keyword evidence="1" id="KW-0472">Membrane</keyword>
<dbReference type="HOGENOM" id="CLU_2112518_0_0_1"/>
<dbReference type="KEGG" id="mtr:25494601"/>
<keyword evidence="1" id="KW-0812">Transmembrane</keyword>
<dbReference type="EMBL" id="CM001221">
    <property type="protein sequence ID" value="KEH27740.1"/>
    <property type="molecule type" value="Genomic_DNA"/>
</dbReference>
<protein>
    <submittedName>
        <fullName evidence="2">Nodule-specific Glycine Rich Peptide</fullName>
    </submittedName>
</protein>
<sequence length="115" mass="12101">MKTKLSIVMCFWTIVFIYVGAIAPSEYGKNFGKIEESDTYIEVDGLASWSGGGAIWKSPFKYSNGRGGGNTNEGGGGIVVNFPSGGKRGRGVNVIDFPGGGKGGKPSIEKAYIKN</sequence>
<organism evidence="2 5">
    <name type="scientific">Medicago truncatula</name>
    <name type="common">Barrel medic</name>
    <name type="synonym">Medicago tribuloides</name>
    <dbReference type="NCBI Taxonomy" id="3880"/>
    <lineage>
        <taxon>Eukaryota</taxon>
        <taxon>Viridiplantae</taxon>
        <taxon>Streptophyta</taxon>
        <taxon>Embryophyta</taxon>
        <taxon>Tracheophyta</taxon>
        <taxon>Spermatophyta</taxon>
        <taxon>Magnoliopsida</taxon>
        <taxon>eudicotyledons</taxon>
        <taxon>Gunneridae</taxon>
        <taxon>Pentapetalae</taxon>
        <taxon>rosids</taxon>
        <taxon>fabids</taxon>
        <taxon>Fabales</taxon>
        <taxon>Fabaceae</taxon>
        <taxon>Papilionoideae</taxon>
        <taxon>50 kb inversion clade</taxon>
        <taxon>NPAAA clade</taxon>
        <taxon>Hologalegina</taxon>
        <taxon>IRL clade</taxon>
        <taxon>Trifolieae</taxon>
        <taxon>Medicago</taxon>
    </lineage>
</organism>
<evidence type="ECO:0000313" key="3">
    <source>
        <dbReference type="EMBL" id="RHN54948.1"/>
    </source>
</evidence>
<dbReference type="Proteomes" id="UP000265566">
    <property type="component" value="Chromosome 5"/>
</dbReference>
<dbReference type="EnsemblPlants" id="KEH27740">
    <property type="protein sequence ID" value="KEH27740"/>
    <property type="gene ID" value="MTR_5g032465"/>
</dbReference>
<dbReference type="Gramene" id="rna30055">
    <property type="protein sequence ID" value="RHN54948.1"/>
    <property type="gene ID" value="gene30055"/>
</dbReference>
<dbReference type="AlphaFoldDB" id="A0A072UPG3"/>
<evidence type="ECO:0000313" key="5">
    <source>
        <dbReference type="Proteomes" id="UP000002051"/>
    </source>
</evidence>
<reference evidence="2 5" key="1">
    <citation type="journal article" date="2011" name="Nature">
        <title>The Medicago genome provides insight into the evolution of rhizobial symbioses.</title>
        <authorList>
            <person name="Young N.D."/>
            <person name="Debelle F."/>
            <person name="Oldroyd G.E."/>
            <person name="Geurts R."/>
            <person name="Cannon S.B."/>
            <person name="Udvardi M.K."/>
            <person name="Benedito V.A."/>
            <person name="Mayer K.F."/>
            <person name="Gouzy J."/>
            <person name="Schoof H."/>
            <person name="Van de Peer Y."/>
            <person name="Proost S."/>
            <person name="Cook D.R."/>
            <person name="Meyers B.C."/>
            <person name="Spannagl M."/>
            <person name="Cheung F."/>
            <person name="De Mita S."/>
            <person name="Krishnakumar V."/>
            <person name="Gundlach H."/>
            <person name="Zhou S."/>
            <person name="Mudge J."/>
            <person name="Bharti A.K."/>
            <person name="Murray J.D."/>
            <person name="Naoumkina M.A."/>
            <person name="Rosen B."/>
            <person name="Silverstein K.A."/>
            <person name="Tang H."/>
            <person name="Rombauts S."/>
            <person name="Zhao P.X."/>
            <person name="Zhou P."/>
            <person name="Barbe V."/>
            <person name="Bardou P."/>
            <person name="Bechner M."/>
            <person name="Bellec A."/>
            <person name="Berger A."/>
            <person name="Berges H."/>
            <person name="Bidwell S."/>
            <person name="Bisseling T."/>
            <person name="Choisne N."/>
            <person name="Couloux A."/>
            <person name="Denny R."/>
            <person name="Deshpande S."/>
            <person name="Dai X."/>
            <person name="Doyle J.J."/>
            <person name="Dudez A.M."/>
            <person name="Farmer A.D."/>
            <person name="Fouteau S."/>
            <person name="Franken C."/>
            <person name="Gibelin C."/>
            <person name="Gish J."/>
            <person name="Goldstein S."/>
            <person name="Gonzalez A.J."/>
            <person name="Green P.J."/>
            <person name="Hallab A."/>
            <person name="Hartog M."/>
            <person name="Hua A."/>
            <person name="Humphray S.J."/>
            <person name="Jeong D.H."/>
            <person name="Jing Y."/>
            <person name="Jocker A."/>
            <person name="Kenton S.M."/>
            <person name="Kim D.J."/>
            <person name="Klee K."/>
            <person name="Lai H."/>
            <person name="Lang C."/>
            <person name="Lin S."/>
            <person name="Macmil S.L."/>
            <person name="Magdelenat G."/>
            <person name="Matthews L."/>
            <person name="McCorrison J."/>
            <person name="Monaghan E.L."/>
            <person name="Mun J.H."/>
            <person name="Najar F.Z."/>
            <person name="Nicholson C."/>
            <person name="Noirot C."/>
            <person name="O'Bleness M."/>
            <person name="Paule C.R."/>
            <person name="Poulain J."/>
            <person name="Prion F."/>
            <person name="Qin B."/>
            <person name="Qu C."/>
            <person name="Retzel E.F."/>
            <person name="Riddle C."/>
            <person name="Sallet E."/>
            <person name="Samain S."/>
            <person name="Samson N."/>
            <person name="Sanders I."/>
            <person name="Saurat O."/>
            <person name="Scarpelli C."/>
            <person name="Schiex T."/>
            <person name="Segurens B."/>
            <person name="Severin A.J."/>
            <person name="Sherrier D.J."/>
            <person name="Shi R."/>
            <person name="Sims S."/>
            <person name="Singer S.R."/>
            <person name="Sinharoy S."/>
            <person name="Sterck L."/>
            <person name="Viollet A."/>
            <person name="Wang B.B."/>
            <person name="Wang K."/>
            <person name="Wang M."/>
            <person name="Wang X."/>
            <person name="Warfsmann J."/>
            <person name="Weissenbach J."/>
            <person name="White D.D."/>
            <person name="White J.D."/>
            <person name="Wiley G.B."/>
            <person name="Wincker P."/>
            <person name="Xing Y."/>
            <person name="Yang L."/>
            <person name="Yao Z."/>
            <person name="Ying F."/>
            <person name="Zhai J."/>
            <person name="Zhou L."/>
            <person name="Zuber A."/>
            <person name="Denarie J."/>
            <person name="Dixon R.A."/>
            <person name="May G.D."/>
            <person name="Schwartz D.C."/>
            <person name="Rogers J."/>
            <person name="Quetier F."/>
            <person name="Town C.D."/>
            <person name="Roe B.A."/>
        </authorList>
    </citation>
    <scope>NUCLEOTIDE SEQUENCE [LARGE SCALE GENOMIC DNA]</scope>
    <source>
        <strain evidence="2">A17</strain>
        <strain evidence="4 5">cv. Jemalong A17</strain>
    </source>
</reference>
<reference evidence="4" key="3">
    <citation type="submission" date="2015-04" db="UniProtKB">
        <authorList>
            <consortium name="EnsemblPlants"/>
        </authorList>
    </citation>
    <scope>IDENTIFICATION</scope>
    <source>
        <strain evidence="4">cv. Jemalong A17</strain>
    </source>
</reference>
<proteinExistence type="predicted"/>
<keyword evidence="1" id="KW-1133">Transmembrane helix</keyword>
<feature type="transmembrane region" description="Helical" evidence="1">
    <location>
        <begin position="6"/>
        <end position="23"/>
    </location>
</feature>
<reference evidence="3" key="4">
    <citation type="journal article" date="2018" name="Nat. Plants">
        <title>Whole-genome landscape of Medicago truncatula symbiotic genes.</title>
        <authorList>
            <person name="Pecrix Y."/>
            <person name="Gamas P."/>
            <person name="Carrere S."/>
        </authorList>
    </citation>
    <scope>NUCLEOTIDE SEQUENCE</scope>
    <source>
        <tissue evidence="3">Leaves</tissue>
    </source>
</reference>
<evidence type="ECO:0000313" key="2">
    <source>
        <dbReference type="EMBL" id="KEH27740.1"/>
    </source>
</evidence>
<keyword evidence="5" id="KW-1185">Reference proteome</keyword>